<gene>
    <name evidence="2" type="ORF">A3SI_19146</name>
</gene>
<comment type="caution">
    <text evidence="2">The sequence shown here is derived from an EMBL/GenBank/DDBJ whole genome shotgun (WGS) entry which is preliminary data.</text>
</comment>
<name>I5BTG8_9BACT</name>
<feature type="transmembrane region" description="Helical" evidence="1">
    <location>
        <begin position="208"/>
        <end position="228"/>
    </location>
</feature>
<feature type="transmembrane region" description="Helical" evidence="1">
    <location>
        <begin position="61"/>
        <end position="81"/>
    </location>
</feature>
<accession>I5BTG8</accession>
<keyword evidence="1" id="KW-0472">Membrane</keyword>
<protein>
    <recommendedName>
        <fullName evidence="4">Oligosaccharide repeat unit polymerase</fullName>
    </recommendedName>
</protein>
<dbReference type="Proteomes" id="UP000005551">
    <property type="component" value="Unassembled WGS sequence"/>
</dbReference>
<evidence type="ECO:0000313" key="3">
    <source>
        <dbReference type="Proteomes" id="UP000005551"/>
    </source>
</evidence>
<sequence>MLVFVYKYFFRHKKSNIYTIIFLAFLQVIVFWTGSRLTVLSNAVATSYFLYSINMFTRSKVFVFLVFATLVMTSITFYRWFGDGGISSAQNEFLVTSSEQNTIDYLQSYFAGHSLISNAVLLADRVNDIQFYIFVNEIISSWLFVRQVFPPSPDQSTVLFNKIYGFEEGNSMILPTLGQSFFYFDIFGFFVLPFFFSFLLIYFERGYILSSTLSFKYAYVVLISWFAFFPMQNINIISATLFNVAGPLFLFSYLNSKIRF</sequence>
<proteinExistence type="predicted"/>
<keyword evidence="3" id="KW-1185">Reference proteome</keyword>
<evidence type="ECO:0000256" key="1">
    <source>
        <dbReference type="SAM" id="Phobius"/>
    </source>
</evidence>
<evidence type="ECO:0000313" key="2">
    <source>
        <dbReference type="EMBL" id="EIM72870.1"/>
    </source>
</evidence>
<feature type="transmembrane region" description="Helical" evidence="1">
    <location>
        <begin position="20"/>
        <end position="40"/>
    </location>
</feature>
<keyword evidence="1" id="KW-1133">Transmembrane helix</keyword>
<organism evidence="2 3">
    <name type="scientific">Nitritalea halalkaliphila LW7</name>
    <dbReference type="NCBI Taxonomy" id="1189621"/>
    <lineage>
        <taxon>Bacteria</taxon>
        <taxon>Pseudomonadati</taxon>
        <taxon>Bacteroidota</taxon>
        <taxon>Cytophagia</taxon>
        <taxon>Cytophagales</taxon>
        <taxon>Cyclobacteriaceae</taxon>
        <taxon>Nitritalea</taxon>
    </lineage>
</organism>
<evidence type="ECO:0008006" key="4">
    <source>
        <dbReference type="Google" id="ProtNLM"/>
    </source>
</evidence>
<keyword evidence="1" id="KW-0812">Transmembrane</keyword>
<feature type="transmembrane region" description="Helical" evidence="1">
    <location>
        <begin position="181"/>
        <end position="201"/>
    </location>
</feature>
<dbReference type="EMBL" id="AJYA01000073">
    <property type="protein sequence ID" value="EIM72870.1"/>
    <property type="molecule type" value="Genomic_DNA"/>
</dbReference>
<feature type="transmembrane region" description="Helical" evidence="1">
    <location>
        <begin position="234"/>
        <end position="254"/>
    </location>
</feature>
<dbReference type="AlphaFoldDB" id="I5BTG8"/>
<reference evidence="2 3" key="1">
    <citation type="submission" date="2012-05" db="EMBL/GenBank/DDBJ databases">
        <title>Genome sequence of Nitritalea halalkaliphila LW7.</title>
        <authorList>
            <person name="Jangir P.K."/>
            <person name="Singh A."/>
            <person name="Shivaji S."/>
            <person name="Sharma R."/>
        </authorList>
    </citation>
    <scope>NUCLEOTIDE SEQUENCE [LARGE SCALE GENOMIC DNA]</scope>
    <source>
        <strain evidence="2 3">LW7</strain>
    </source>
</reference>